<keyword evidence="2" id="KW-1185">Reference proteome</keyword>
<sequence>MNTLRIDRLHPTQMTHGERQIQQKVVAYRALSAHDLEMAIAEKPIVVVLGPGGEPYVIDHHHVTCALARIDVKEVPYVLLRDLSALSRAGFWLTLENNAWVYPYDADGRRVAFKDMPVHMWDAVNDEFRSLAAFVRSSGGYEKTDVPLADFRWADFFRANFARPNDDAQFDALIERALDLARSDAAAGLPGFIGERP</sequence>
<protein>
    <submittedName>
        <fullName evidence="1">Chromosome partitioning protein ParB</fullName>
    </submittedName>
</protein>
<dbReference type="CDD" id="cd16390">
    <property type="entry name" value="ParB_N_Srx_like"/>
    <property type="match status" value="1"/>
</dbReference>
<dbReference type="InterPro" id="IPR036086">
    <property type="entry name" value="ParB/Sulfiredoxin_sf"/>
</dbReference>
<dbReference type="EMBL" id="FCOX02000039">
    <property type="protein sequence ID" value="SAK99579.1"/>
    <property type="molecule type" value="Genomic_DNA"/>
</dbReference>
<gene>
    <name evidence="1" type="ORF">AWB78_05806</name>
</gene>
<organism evidence="1 2">
    <name type="scientific">Caballeronia calidae</name>
    <dbReference type="NCBI Taxonomy" id="1777139"/>
    <lineage>
        <taxon>Bacteria</taxon>
        <taxon>Pseudomonadati</taxon>
        <taxon>Pseudomonadota</taxon>
        <taxon>Betaproteobacteria</taxon>
        <taxon>Burkholderiales</taxon>
        <taxon>Burkholderiaceae</taxon>
        <taxon>Caballeronia</taxon>
    </lineage>
</organism>
<reference evidence="1" key="1">
    <citation type="submission" date="2016-01" db="EMBL/GenBank/DDBJ databases">
        <authorList>
            <person name="Peeters C."/>
        </authorList>
    </citation>
    <scope>NUCLEOTIDE SEQUENCE</scope>
    <source>
        <strain evidence="1">LMG 29321</strain>
    </source>
</reference>
<name>A0A158DY77_9BURK</name>
<evidence type="ECO:0000313" key="2">
    <source>
        <dbReference type="Proteomes" id="UP000071859"/>
    </source>
</evidence>
<dbReference type="InterPro" id="IPR016932">
    <property type="entry name" value="UCP029669"/>
</dbReference>
<dbReference type="SUPFAM" id="SSF110849">
    <property type="entry name" value="ParB/Sulfiredoxin"/>
    <property type="match status" value="1"/>
</dbReference>
<dbReference type="AlphaFoldDB" id="A0A158DY77"/>
<evidence type="ECO:0000313" key="1">
    <source>
        <dbReference type="EMBL" id="SAK99579.1"/>
    </source>
</evidence>
<dbReference type="InterPro" id="IPR014956">
    <property type="entry name" value="ParBc_2"/>
</dbReference>
<dbReference type="Gene3D" id="3.90.1530.10">
    <property type="entry name" value="Conserved hypothetical protein from pyrococcus furiosus pfu- 392566-001, ParB domain"/>
    <property type="match status" value="1"/>
</dbReference>
<dbReference type="Pfam" id="PF08857">
    <property type="entry name" value="ParBc_2"/>
    <property type="match status" value="1"/>
</dbReference>
<comment type="caution">
    <text evidence="1">The sequence shown here is derived from an EMBL/GenBank/DDBJ whole genome shotgun (WGS) entry which is preliminary data.</text>
</comment>
<dbReference type="Proteomes" id="UP000071859">
    <property type="component" value="Unassembled WGS sequence"/>
</dbReference>
<proteinExistence type="predicted"/>
<dbReference type="OrthoDB" id="323572at2"/>
<dbReference type="Gene3D" id="1.10.8.10">
    <property type="entry name" value="DNA helicase RuvA subunit, C-terminal domain"/>
    <property type="match status" value="1"/>
</dbReference>
<dbReference type="PIRSF" id="PIRSF029669">
    <property type="entry name" value="UCP029669"/>
    <property type="match status" value="1"/>
</dbReference>
<accession>A0A158DY77</accession>
<dbReference type="RefSeq" id="WP_062609570.1">
    <property type="nucleotide sequence ID" value="NZ_FCOX02000039.1"/>
</dbReference>